<dbReference type="OrthoDB" id="5400063at2759"/>
<keyword evidence="3" id="KW-1185">Reference proteome</keyword>
<feature type="compositionally biased region" description="Polar residues" evidence="1">
    <location>
        <begin position="91"/>
        <end position="104"/>
    </location>
</feature>
<organism evidence="2 3">
    <name type="scientific">Friedmanniomyces simplex</name>
    <dbReference type="NCBI Taxonomy" id="329884"/>
    <lineage>
        <taxon>Eukaryota</taxon>
        <taxon>Fungi</taxon>
        <taxon>Dikarya</taxon>
        <taxon>Ascomycota</taxon>
        <taxon>Pezizomycotina</taxon>
        <taxon>Dothideomycetes</taxon>
        <taxon>Dothideomycetidae</taxon>
        <taxon>Mycosphaerellales</taxon>
        <taxon>Teratosphaeriaceae</taxon>
        <taxon>Friedmanniomyces</taxon>
    </lineage>
</organism>
<evidence type="ECO:0000313" key="2">
    <source>
        <dbReference type="EMBL" id="TKA75344.1"/>
    </source>
</evidence>
<accession>A0A4U0XEK3</accession>
<feature type="compositionally biased region" description="Acidic residues" evidence="1">
    <location>
        <begin position="327"/>
        <end position="339"/>
    </location>
</feature>
<sequence>MPPFAATPPAMLQVNYHPPPTTDDDDDLDSPTDSLSSLSFGAEASNSYPRLLPKAKTLQGMKPVRPDLTPRSSTDPSPSSLMQGYFANQPAGPTSSHRNRSPYNRSHLRSRSGNAALLSAPAMTRAHSLPNPHISRSALAESSKVTDTSSGAVSPGAPPPPAPRSPMRTPARVRSPFREDGGYAPPPPPRSPGFATGGAIESIQEDSELDTSTLRHQDTLGPLPQVPAMASFSRSGSLRRRSASPLHSLTQAPTPTVPPASYPDNHTLYSSSATNSPSLGPQRFTFTETYPTLHHYGSTSSFASSVPSTPTSARSRSRSPSISSLDTLDEAPDMESEALEADHLERLKLAAERQERLERGEDMAEEEGGQGGGVRRRSSLDTDGGGRRSVGFGFARTSGGAGNRERKRWSICGGERRGDLDLETIWED</sequence>
<dbReference type="EMBL" id="NAJQ01000196">
    <property type="protein sequence ID" value="TKA75344.1"/>
    <property type="molecule type" value="Genomic_DNA"/>
</dbReference>
<feature type="region of interest" description="Disordered" evidence="1">
    <location>
        <begin position="1"/>
        <end position="406"/>
    </location>
</feature>
<feature type="compositionally biased region" description="Polar residues" evidence="1">
    <location>
        <begin position="245"/>
        <end position="254"/>
    </location>
</feature>
<protein>
    <recommendedName>
        <fullName evidence="4">Basic proline-rich protein</fullName>
    </recommendedName>
</protein>
<dbReference type="STRING" id="329884.A0A4U0XEK3"/>
<evidence type="ECO:0000256" key="1">
    <source>
        <dbReference type="SAM" id="MobiDB-lite"/>
    </source>
</evidence>
<evidence type="ECO:0008006" key="4">
    <source>
        <dbReference type="Google" id="ProtNLM"/>
    </source>
</evidence>
<feature type="compositionally biased region" description="Low complexity" evidence="1">
    <location>
        <begin position="298"/>
        <end position="324"/>
    </location>
</feature>
<gene>
    <name evidence="2" type="ORF">B0A55_05567</name>
</gene>
<feature type="compositionally biased region" description="Polar residues" evidence="1">
    <location>
        <begin position="267"/>
        <end position="290"/>
    </location>
</feature>
<proteinExistence type="predicted"/>
<dbReference type="AlphaFoldDB" id="A0A4U0XEK3"/>
<feature type="compositionally biased region" description="Basic and acidic residues" evidence="1">
    <location>
        <begin position="340"/>
        <end position="362"/>
    </location>
</feature>
<feature type="compositionally biased region" description="Low complexity" evidence="1">
    <location>
        <begin position="66"/>
        <end position="81"/>
    </location>
</feature>
<dbReference type="Proteomes" id="UP000309340">
    <property type="component" value="Unassembled WGS sequence"/>
</dbReference>
<reference evidence="2 3" key="1">
    <citation type="submission" date="2017-03" db="EMBL/GenBank/DDBJ databases">
        <title>Genomes of endolithic fungi from Antarctica.</title>
        <authorList>
            <person name="Coleine C."/>
            <person name="Masonjones S."/>
            <person name="Stajich J.E."/>
        </authorList>
    </citation>
    <scope>NUCLEOTIDE SEQUENCE [LARGE SCALE GENOMIC DNA]</scope>
    <source>
        <strain evidence="2 3">CCFEE 5184</strain>
    </source>
</reference>
<name>A0A4U0XEK3_9PEZI</name>
<evidence type="ECO:0000313" key="3">
    <source>
        <dbReference type="Proteomes" id="UP000309340"/>
    </source>
</evidence>
<comment type="caution">
    <text evidence="2">The sequence shown here is derived from an EMBL/GenBank/DDBJ whole genome shotgun (WGS) entry which is preliminary data.</text>
</comment>